<dbReference type="Proteomes" id="UP001521209">
    <property type="component" value="Unassembled WGS sequence"/>
</dbReference>
<dbReference type="CDD" id="cd00433">
    <property type="entry name" value="Peptidase_M17"/>
    <property type="match status" value="1"/>
</dbReference>
<protein>
    <submittedName>
        <fullName evidence="7">Leucyl aminopeptidase family protein</fullName>
    </submittedName>
</protein>
<proteinExistence type="inferred from homology"/>
<gene>
    <name evidence="7" type="ORF">L2A60_04225</name>
</gene>
<dbReference type="InterPro" id="IPR043472">
    <property type="entry name" value="Macro_dom-like"/>
</dbReference>
<evidence type="ECO:0000313" key="8">
    <source>
        <dbReference type="Proteomes" id="UP001521209"/>
    </source>
</evidence>
<reference evidence="7 8" key="1">
    <citation type="submission" date="2022-01" db="EMBL/GenBank/DDBJ databases">
        <authorList>
            <person name="Won M."/>
            <person name="Kim S.-J."/>
            <person name="Kwon S.-W."/>
        </authorList>
    </citation>
    <scope>NUCLEOTIDE SEQUENCE [LARGE SCALE GENOMIC DNA]</scope>
    <source>
        <strain evidence="7 8">KCTC 23505</strain>
    </source>
</reference>
<evidence type="ECO:0000256" key="1">
    <source>
        <dbReference type="ARBA" id="ARBA00009528"/>
    </source>
</evidence>
<comment type="similarity">
    <text evidence="1">Belongs to the peptidase M17 family.</text>
</comment>
<accession>A0ABS9DT26</accession>
<keyword evidence="5" id="KW-0464">Manganese</keyword>
<dbReference type="EMBL" id="JAKGBZ010000005">
    <property type="protein sequence ID" value="MCF3945891.1"/>
    <property type="molecule type" value="Genomic_DNA"/>
</dbReference>
<dbReference type="PRINTS" id="PR00481">
    <property type="entry name" value="LAMNOPPTDASE"/>
</dbReference>
<evidence type="ECO:0000259" key="6">
    <source>
        <dbReference type="PROSITE" id="PS00631"/>
    </source>
</evidence>
<evidence type="ECO:0000256" key="2">
    <source>
        <dbReference type="ARBA" id="ARBA00022438"/>
    </source>
</evidence>
<keyword evidence="2 7" id="KW-0031">Aminopeptidase</keyword>
<sequence length="462" mass="48614">MAHATHLAGLDVTDDDALPLYPVRPAGLDAFLASHDPSAVAFIRAQHFKAEAQSVVILPGANGLACAILGLGEDRSPAAFGGLATQLPPATIWRLMPGDYDLDLAILGAAMGAYRFDRLKPRTETPARIVTPPSEGRSIALAEAICFARDLINTPANLLGPAELADTAADLAARCGGRIQRVTGTDLQAGYPALAAVGAGSSRAAQMLRFSWRDNAALPLISLCGKGVCFDTGGYDIKPSAAMLRMKKDMGGAAIALGLAQAIMTRNLPVRLDVRIGCVENSISGQAMRPLDVLHTRAGLTVEVGNTDAEGRLVLADLLADAAADKPDWLIDFATLTGAARVALGPELPALFANDDGIANALIAAGTGARDPLWRLPLWADYAPWLDSNVADLNTVSQKPFAGAIVAALFLERFVPQSIPWAHIDTYAWNDQTRPGRPEGGEAQGLRAAFTAIETFCTLRND</sequence>
<dbReference type="PROSITE" id="PS00631">
    <property type="entry name" value="CYTOSOL_AP"/>
    <property type="match status" value="1"/>
</dbReference>
<name>A0ABS9DT26_9PROT</name>
<dbReference type="InterPro" id="IPR048816">
    <property type="entry name" value="Peptidase_M17_N_1"/>
</dbReference>
<dbReference type="SUPFAM" id="SSF53187">
    <property type="entry name" value="Zn-dependent exopeptidases"/>
    <property type="match status" value="1"/>
</dbReference>
<dbReference type="PANTHER" id="PTHR11963">
    <property type="entry name" value="LEUCINE AMINOPEPTIDASE-RELATED"/>
    <property type="match status" value="1"/>
</dbReference>
<feature type="domain" description="Cytosol aminopeptidase" evidence="6">
    <location>
        <begin position="306"/>
        <end position="313"/>
    </location>
</feature>
<evidence type="ECO:0000256" key="5">
    <source>
        <dbReference type="ARBA" id="ARBA00023211"/>
    </source>
</evidence>
<dbReference type="Pfam" id="PF21337">
    <property type="entry name" value="Peptidase_M17_N_1"/>
    <property type="match status" value="1"/>
</dbReference>
<dbReference type="PANTHER" id="PTHR11963:SF20">
    <property type="entry name" value="PEPTIDASE B"/>
    <property type="match status" value="1"/>
</dbReference>
<evidence type="ECO:0000256" key="4">
    <source>
        <dbReference type="ARBA" id="ARBA00022801"/>
    </source>
</evidence>
<dbReference type="Gene3D" id="3.40.630.10">
    <property type="entry name" value="Zn peptidases"/>
    <property type="match status" value="1"/>
</dbReference>
<dbReference type="InterPro" id="IPR000819">
    <property type="entry name" value="Peptidase_M17_C"/>
</dbReference>
<keyword evidence="4" id="KW-0378">Hydrolase</keyword>
<evidence type="ECO:0000256" key="3">
    <source>
        <dbReference type="ARBA" id="ARBA00022670"/>
    </source>
</evidence>
<dbReference type="Pfam" id="PF00883">
    <property type="entry name" value="Peptidase_M17"/>
    <property type="match status" value="1"/>
</dbReference>
<keyword evidence="3" id="KW-0645">Protease</keyword>
<dbReference type="GO" id="GO:0004177">
    <property type="term" value="F:aminopeptidase activity"/>
    <property type="evidence" value="ECO:0007669"/>
    <property type="project" value="UniProtKB-KW"/>
</dbReference>
<comment type="caution">
    <text evidence="7">The sequence shown here is derived from an EMBL/GenBank/DDBJ whole genome shotgun (WGS) entry which is preliminary data.</text>
</comment>
<keyword evidence="8" id="KW-1185">Reference proteome</keyword>
<dbReference type="RefSeq" id="WP_235703123.1">
    <property type="nucleotide sequence ID" value="NZ_JAKGBZ010000005.1"/>
</dbReference>
<dbReference type="Gene3D" id="3.40.220.10">
    <property type="entry name" value="Leucine Aminopeptidase, subunit E, domain 1"/>
    <property type="match status" value="1"/>
</dbReference>
<organism evidence="7 8">
    <name type="scientific">Acidiphilium iwatense</name>
    <dbReference type="NCBI Taxonomy" id="768198"/>
    <lineage>
        <taxon>Bacteria</taxon>
        <taxon>Pseudomonadati</taxon>
        <taxon>Pseudomonadota</taxon>
        <taxon>Alphaproteobacteria</taxon>
        <taxon>Acetobacterales</taxon>
        <taxon>Acidocellaceae</taxon>
        <taxon>Acidiphilium</taxon>
    </lineage>
</organism>
<evidence type="ECO:0000313" key="7">
    <source>
        <dbReference type="EMBL" id="MCF3945891.1"/>
    </source>
</evidence>
<dbReference type="InterPro" id="IPR011356">
    <property type="entry name" value="Leucine_aapep/pepB"/>
</dbReference>